<proteinExistence type="predicted"/>
<dbReference type="InterPro" id="IPR001387">
    <property type="entry name" value="Cro/C1-type_HTH"/>
</dbReference>
<dbReference type="PROSITE" id="PS50943">
    <property type="entry name" value="HTH_CROC1"/>
    <property type="match status" value="1"/>
</dbReference>
<reference evidence="2" key="1">
    <citation type="submission" date="2021-02" db="EMBL/GenBank/DDBJ databases">
        <title>Neisseriaceae sp. 26B isolated from the cloaca of a Common Toad-headed Turtle (Mesoclemmys nasuta).</title>
        <authorList>
            <person name="Spergser J."/>
            <person name="Busse H.-J."/>
        </authorList>
    </citation>
    <scope>NUCLEOTIDE SEQUENCE</scope>
    <source>
        <strain evidence="2">26B</strain>
    </source>
</reference>
<dbReference type="InterPro" id="IPR010982">
    <property type="entry name" value="Lambda_DNA-bd_dom_sf"/>
</dbReference>
<organism evidence="2 3">
    <name type="scientific">Paralysiella testudinis</name>
    <dbReference type="NCBI Taxonomy" id="2809020"/>
    <lineage>
        <taxon>Bacteria</taxon>
        <taxon>Pseudomonadati</taxon>
        <taxon>Pseudomonadota</taxon>
        <taxon>Betaproteobacteria</taxon>
        <taxon>Neisseriales</taxon>
        <taxon>Neisseriaceae</taxon>
        <taxon>Paralysiella</taxon>
    </lineage>
</organism>
<sequence length="95" mass="10952">MNAFKPINNVRDIRKKLGLNQIEFWSQVGVTQSGGSRYEAGRNMPKPVRELVRLVHVEQVDLSKLSKTDLLISERLKAQYPDIYNELKTLIVQEV</sequence>
<dbReference type="KEGG" id="ptes:JQU52_06850"/>
<dbReference type="Pfam" id="PF22495">
    <property type="entry name" value="HTH_92"/>
    <property type="match status" value="1"/>
</dbReference>
<keyword evidence="3" id="KW-1185">Reference proteome</keyword>
<dbReference type="SUPFAM" id="SSF47413">
    <property type="entry name" value="lambda repressor-like DNA-binding domains"/>
    <property type="match status" value="1"/>
</dbReference>
<dbReference type="AlphaFoldDB" id="A0A892ZIN8"/>
<evidence type="ECO:0000313" key="2">
    <source>
        <dbReference type="EMBL" id="QRQ83071.1"/>
    </source>
</evidence>
<protein>
    <submittedName>
        <fullName evidence="2">Transcriptional regulator</fullName>
    </submittedName>
</protein>
<accession>A0A892ZIN8</accession>
<dbReference type="CDD" id="cd00093">
    <property type="entry name" value="HTH_XRE"/>
    <property type="match status" value="1"/>
</dbReference>
<evidence type="ECO:0000313" key="3">
    <source>
        <dbReference type="Proteomes" id="UP000653156"/>
    </source>
</evidence>
<dbReference type="InterPro" id="IPR055172">
    <property type="entry name" value="HTH_RsaL-like"/>
</dbReference>
<dbReference type="GO" id="GO:0003677">
    <property type="term" value="F:DNA binding"/>
    <property type="evidence" value="ECO:0007669"/>
    <property type="project" value="InterPro"/>
</dbReference>
<dbReference type="Proteomes" id="UP000653156">
    <property type="component" value="Chromosome"/>
</dbReference>
<name>A0A892ZIN8_9NEIS</name>
<dbReference type="EMBL" id="CP069798">
    <property type="protein sequence ID" value="QRQ83071.1"/>
    <property type="molecule type" value="Genomic_DNA"/>
</dbReference>
<dbReference type="RefSeq" id="WP_230340369.1">
    <property type="nucleotide sequence ID" value="NZ_CP069798.1"/>
</dbReference>
<gene>
    <name evidence="2" type="ORF">JQU52_06850</name>
</gene>
<evidence type="ECO:0000259" key="1">
    <source>
        <dbReference type="PROSITE" id="PS50943"/>
    </source>
</evidence>
<feature type="domain" description="HTH cro/C1-type" evidence="1">
    <location>
        <begin position="10"/>
        <end position="65"/>
    </location>
</feature>
<dbReference type="Gene3D" id="1.10.260.40">
    <property type="entry name" value="lambda repressor-like DNA-binding domains"/>
    <property type="match status" value="1"/>
</dbReference>